<name>A0A5B0QZA5_PUCGR</name>
<dbReference type="EMBL" id="VDEP01000246">
    <property type="protein sequence ID" value="KAA1118612.1"/>
    <property type="molecule type" value="Genomic_DNA"/>
</dbReference>
<feature type="signal peptide" evidence="1">
    <location>
        <begin position="1"/>
        <end position="16"/>
    </location>
</feature>
<keyword evidence="4" id="KW-1185">Reference proteome</keyword>
<evidence type="ECO:0008006" key="6">
    <source>
        <dbReference type="Google" id="ProtNLM"/>
    </source>
</evidence>
<reference evidence="4 5" key="1">
    <citation type="submission" date="2019-05" db="EMBL/GenBank/DDBJ databases">
        <title>Emergence of the Ug99 lineage of the wheat stem rust pathogen through somatic hybridization.</title>
        <authorList>
            <person name="Li F."/>
            <person name="Upadhyaya N.M."/>
            <person name="Sperschneider J."/>
            <person name="Matny O."/>
            <person name="Nguyen-Phuc H."/>
            <person name="Mago R."/>
            <person name="Raley C."/>
            <person name="Miller M.E."/>
            <person name="Silverstein K.A.T."/>
            <person name="Henningsen E."/>
            <person name="Hirsch C.D."/>
            <person name="Visser B."/>
            <person name="Pretorius Z.A."/>
            <person name="Steffenson B.J."/>
            <person name="Schwessinger B."/>
            <person name="Dodds P.N."/>
            <person name="Figueroa M."/>
        </authorList>
    </citation>
    <scope>NUCLEOTIDE SEQUENCE [LARGE SCALE GENOMIC DNA]</scope>
    <source>
        <strain evidence="2">21-0</strain>
        <strain evidence="3 5">Ug99</strain>
    </source>
</reference>
<dbReference type="AlphaFoldDB" id="A0A5B0QZA5"/>
<feature type="chain" id="PRO_5036366534" description="RanBP2-type domain-containing protein" evidence="1">
    <location>
        <begin position="17"/>
        <end position="106"/>
    </location>
</feature>
<gene>
    <name evidence="2" type="ORF">PGT21_015058</name>
    <name evidence="3" type="ORF">PGTUg99_001834</name>
</gene>
<evidence type="ECO:0000313" key="3">
    <source>
        <dbReference type="EMBL" id="KAA1118612.1"/>
    </source>
</evidence>
<evidence type="ECO:0000313" key="2">
    <source>
        <dbReference type="EMBL" id="KAA1117569.1"/>
    </source>
</evidence>
<dbReference type="EMBL" id="VSWC01000002">
    <property type="protein sequence ID" value="KAA1117569.1"/>
    <property type="molecule type" value="Genomic_DNA"/>
</dbReference>
<keyword evidence="1" id="KW-0732">Signal</keyword>
<accession>A0A5B0QZA5</accession>
<evidence type="ECO:0000313" key="5">
    <source>
        <dbReference type="Proteomes" id="UP000325313"/>
    </source>
</evidence>
<evidence type="ECO:0000313" key="4">
    <source>
        <dbReference type="Proteomes" id="UP000324748"/>
    </source>
</evidence>
<organism evidence="3 5">
    <name type="scientific">Puccinia graminis f. sp. tritici</name>
    <dbReference type="NCBI Taxonomy" id="56615"/>
    <lineage>
        <taxon>Eukaryota</taxon>
        <taxon>Fungi</taxon>
        <taxon>Dikarya</taxon>
        <taxon>Basidiomycota</taxon>
        <taxon>Pucciniomycotina</taxon>
        <taxon>Pucciniomycetes</taxon>
        <taxon>Pucciniales</taxon>
        <taxon>Pucciniaceae</taxon>
        <taxon>Puccinia</taxon>
    </lineage>
</organism>
<dbReference type="Proteomes" id="UP000324748">
    <property type="component" value="Unassembled WGS sequence"/>
</dbReference>
<protein>
    <recommendedName>
        <fullName evidence="6">RanBP2-type domain-containing protein</fullName>
    </recommendedName>
</protein>
<proteinExistence type="predicted"/>
<sequence length="106" mass="11378">MRLALLVVCLVGTVSSSGYPEPKPGAYPGAYPGGLLPASDTTHCSRCAPKPSRGNQYQPGPGPTLVEYRRNEDWPCNKCTKHTMIERRCPSCYGDTAIHICGTAPV</sequence>
<comment type="caution">
    <text evidence="3">The sequence shown here is derived from an EMBL/GenBank/DDBJ whole genome shotgun (WGS) entry which is preliminary data.</text>
</comment>
<evidence type="ECO:0000256" key="1">
    <source>
        <dbReference type="SAM" id="SignalP"/>
    </source>
</evidence>
<dbReference type="Proteomes" id="UP000325313">
    <property type="component" value="Unassembled WGS sequence"/>
</dbReference>